<evidence type="ECO:0000313" key="3">
    <source>
        <dbReference type="EMBL" id="MCZ8512694.1"/>
    </source>
</evidence>
<dbReference type="Pfam" id="PF01408">
    <property type="entry name" value="GFO_IDH_MocA"/>
    <property type="match status" value="1"/>
</dbReference>
<feature type="domain" description="Gfo/Idh/MocA-like oxidoreductase N-terminal" evidence="1">
    <location>
        <begin position="8"/>
        <end position="123"/>
    </location>
</feature>
<evidence type="ECO:0000313" key="4">
    <source>
        <dbReference type="Proteomes" id="UP001527882"/>
    </source>
</evidence>
<dbReference type="InterPro" id="IPR051450">
    <property type="entry name" value="Gfo/Idh/MocA_Oxidoreductases"/>
</dbReference>
<keyword evidence="4" id="KW-1185">Reference proteome</keyword>
<proteinExistence type="predicted"/>
<evidence type="ECO:0000259" key="1">
    <source>
        <dbReference type="Pfam" id="PF01408"/>
    </source>
</evidence>
<dbReference type="Proteomes" id="UP001527882">
    <property type="component" value="Unassembled WGS sequence"/>
</dbReference>
<dbReference type="InterPro" id="IPR055170">
    <property type="entry name" value="GFO_IDH_MocA-like_dom"/>
</dbReference>
<dbReference type="SUPFAM" id="SSF51735">
    <property type="entry name" value="NAD(P)-binding Rossmann-fold domains"/>
    <property type="match status" value="1"/>
</dbReference>
<organism evidence="3 4">
    <name type="scientific">Paenibacillus gyeongsangnamensis</name>
    <dbReference type="NCBI Taxonomy" id="3388067"/>
    <lineage>
        <taxon>Bacteria</taxon>
        <taxon>Bacillati</taxon>
        <taxon>Bacillota</taxon>
        <taxon>Bacilli</taxon>
        <taxon>Bacillales</taxon>
        <taxon>Paenibacillaceae</taxon>
        <taxon>Paenibacillus</taxon>
    </lineage>
</organism>
<dbReference type="InterPro" id="IPR000683">
    <property type="entry name" value="Gfo/Idh/MocA-like_OxRdtase_N"/>
</dbReference>
<dbReference type="RefSeq" id="WP_269881141.1">
    <property type="nucleotide sequence ID" value="NZ_JAQAGZ010000005.1"/>
</dbReference>
<dbReference type="Pfam" id="PF22725">
    <property type="entry name" value="GFO_IDH_MocA_C3"/>
    <property type="match status" value="1"/>
</dbReference>
<name>A0ABT4Q754_9BACL</name>
<dbReference type="SUPFAM" id="SSF55347">
    <property type="entry name" value="Glyceraldehyde-3-phosphate dehydrogenase-like, C-terminal domain"/>
    <property type="match status" value="1"/>
</dbReference>
<comment type="caution">
    <text evidence="3">The sequence shown here is derived from an EMBL/GenBank/DDBJ whole genome shotgun (WGS) entry which is preliminary data.</text>
</comment>
<accession>A0ABT4Q754</accession>
<dbReference type="InterPro" id="IPR036291">
    <property type="entry name" value="NAD(P)-bd_dom_sf"/>
</dbReference>
<feature type="domain" description="GFO/IDH/MocA-like oxidoreductase" evidence="2">
    <location>
        <begin position="134"/>
        <end position="254"/>
    </location>
</feature>
<dbReference type="Gene3D" id="3.40.50.720">
    <property type="entry name" value="NAD(P)-binding Rossmann-like Domain"/>
    <property type="match status" value="1"/>
</dbReference>
<sequence>MTLSLIQVGVGGFGRAWLKSIAAHPEYRMAALVDLSEEAVNEARTILQDQGIPAFGTLEEALGAVSADAVLIVTPPRTHVALALKALEAGLHVLTEKPLSYSIEEAMTLYEKRSVYGKQVVVNQNYRWSAPIGAVKRALDDGIIGDPAYVEWSFRRLHNVRRGTWRVSSPDILFTDVSVHHFDLMRYLLGSDPISVCAQGFRPSWTWCEGSMVNGAFFEFPGGIRVNYFGSLEETGSLTPWNGNFRITGSEGAVELTEDVPYVVRRDGSREELALPDGTAESKKVTLDMFKDAVLEGTKAATDITDNIRTFLMVSGAIESARTQRWVTYRFPESAGAGEAAVSGAESE</sequence>
<dbReference type="EMBL" id="JAQAGZ010000005">
    <property type="protein sequence ID" value="MCZ8512694.1"/>
    <property type="molecule type" value="Genomic_DNA"/>
</dbReference>
<evidence type="ECO:0000259" key="2">
    <source>
        <dbReference type="Pfam" id="PF22725"/>
    </source>
</evidence>
<dbReference type="PANTHER" id="PTHR43377">
    <property type="entry name" value="BILIVERDIN REDUCTASE A"/>
    <property type="match status" value="1"/>
</dbReference>
<reference evidence="3 4" key="1">
    <citation type="submission" date="2022-12" db="EMBL/GenBank/DDBJ databases">
        <title>Draft genome sequence of Paenibacillus sp. dW9.</title>
        <authorList>
            <person name="Choi E.-W."/>
            <person name="Kim D.-U."/>
        </authorList>
    </citation>
    <scope>NUCLEOTIDE SEQUENCE [LARGE SCALE GENOMIC DNA]</scope>
    <source>
        <strain evidence="4">dW9</strain>
    </source>
</reference>
<protein>
    <submittedName>
        <fullName evidence="3">Gfo/Idh/MocA family oxidoreductase</fullName>
    </submittedName>
</protein>
<gene>
    <name evidence="3" type="ORF">O9H85_09760</name>
</gene>
<dbReference type="PANTHER" id="PTHR43377:SF1">
    <property type="entry name" value="BILIVERDIN REDUCTASE A"/>
    <property type="match status" value="1"/>
</dbReference>
<dbReference type="Gene3D" id="3.30.360.10">
    <property type="entry name" value="Dihydrodipicolinate Reductase, domain 2"/>
    <property type="match status" value="1"/>
</dbReference>